<dbReference type="Pfam" id="PF13684">
    <property type="entry name" value="FakA-like_C"/>
    <property type="match status" value="1"/>
</dbReference>
<dbReference type="SMART" id="SM01120">
    <property type="entry name" value="Dak2"/>
    <property type="match status" value="1"/>
</dbReference>
<name>A0A1M5P5D6_9FIRM</name>
<dbReference type="GO" id="GO:0006071">
    <property type="term" value="P:glycerol metabolic process"/>
    <property type="evidence" value="ECO:0007669"/>
    <property type="project" value="InterPro"/>
</dbReference>
<dbReference type="InterPro" id="IPR004007">
    <property type="entry name" value="DhaL_dom"/>
</dbReference>
<feature type="domain" description="DhaL" evidence="1">
    <location>
        <begin position="9"/>
        <end position="201"/>
    </location>
</feature>
<evidence type="ECO:0000313" key="3">
    <source>
        <dbReference type="Proteomes" id="UP000242329"/>
    </source>
</evidence>
<accession>A0A1M5P5D6</accession>
<gene>
    <name evidence="2" type="ORF">SAMN02745221_01376</name>
</gene>
<dbReference type="PROSITE" id="PS51480">
    <property type="entry name" value="DHAL"/>
    <property type="match status" value="1"/>
</dbReference>
<dbReference type="RefSeq" id="WP_073091975.1">
    <property type="nucleotide sequence ID" value="NZ_FQWY01000020.1"/>
</dbReference>
<dbReference type="Gene3D" id="1.25.40.340">
    <property type="match status" value="1"/>
</dbReference>
<dbReference type="EMBL" id="FQWY01000020">
    <property type="protein sequence ID" value="SHG96897.1"/>
    <property type="molecule type" value="Genomic_DNA"/>
</dbReference>
<dbReference type="InterPro" id="IPR036117">
    <property type="entry name" value="DhaL_dom_sf"/>
</dbReference>
<evidence type="ECO:0000313" key="2">
    <source>
        <dbReference type="EMBL" id="SHG96897.1"/>
    </source>
</evidence>
<dbReference type="PANTHER" id="PTHR33434">
    <property type="entry name" value="DEGV DOMAIN-CONTAINING PROTEIN DR_1986-RELATED"/>
    <property type="match status" value="1"/>
</dbReference>
<dbReference type="NCBIfam" id="TIGR03599">
    <property type="entry name" value="YloV"/>
    <property type="match status" value="1"/>
</dbReference>
<dbReference type="Proteomes" id="UP000242329">
    <property type="component" value="Unassembled WGS sequence"/>
</dbReference>
<dbReference type="InterPro" id="IPR033470">
    <property type="entry name" value="FakA-like_C"/>
</dbReference>
<organism evidence="2 3">
    <name type="scientific">Thermosyntropha lipolytica DSM 11003</name>
    <dbReference type="NCBI Taxonomy" id="1123382"/>
    <lineage>
        <taxon>Bacteria</taxon>
        <taxon>Bacillati</taxon>
        <taxon>Bacillota</taxon>
        <taxon>Clostridia</taxon>
        <taxon>Eubacteriales</taxon>
        <taxon>Syntrophomonadaceae</taxon>
        <taxon>Thermosyntropha</taxon>
    </lineage>
</organism>
<dbReference type="SUPFAM" id="SSF101473">
    <property type="entry name" value="DhaL-like"/>
    <property type="match status" value="1"/>
</dbReference>
<dbReference type="SMART" id="SM01121">
    <property type="entry name" value="Dak1_2"/>
    <property type="match status" value="1"/>
</dbReference>
<reference evidence="3" key="1">
    <citation type="submission" date="2016-11" db="EMBL/GenBank/DDBJ databases">
        <authorList>
            <person name="Varghese N."/>
            <person name="Submissions S."/>
        </authorList>
    </citation>
    <scope>NUCLEOTIDE SEQUENCE [LARGE SCALE GENOMIC DNA]</scope>
    <source>
        <strain evidence="3">DSM 11003</strain>
    </source>
</reference>
<evidence type="ECO:0000259" key="1">
    <source>
        <dbReference type="PROSITE" id="PS51480"/>
    </source>
</evidence>
<dbReference type="Pfam" id="PF02734">
    <property type="entry name" value="Dak2"/>
    <property type="match status" value="1"/>
</dbReference>
<dbReference type="InterPro" id="IPR019986">
    <property type="entry name" value="YloV-like"/>
</dbReference>
<dbReference type="InterPro" id="IPR048394">
    <property type="entry name" value="FakA-like_M"/>
</dbReference>
<proteinExistence type="predicted"/>
<dbReference type="AlphaFoldDB" id="A0A1M5P5D6"/>
<dbReference type="InterPro" id="IPR050270">
    <property type="entry name" value="DegV_domain_contain"/>
</dbReference>
<sequence>MAIEQINGIDWIKGVKAGCIKLEHNRDKVDLLNVFPVPDGDTGTNMYLTLLSAVKEGEKNKEEAIGKVAKALSMGSLMGARGNSGVIMSQVFRGMAKVLEGKKTAGAMDIAQALKAGTETAYKAVMKPVEGTILTVIRETAKACEEEAAKNRDIIACLLTAIEKGYATLERTPRMLPVLKEAGVVDAGGQGLLYFLEGLVEGLAGEREIELESYREIKTKAAKKGEKEIVLEFQYCTELLIKGENLDVDDIKDHLAPLGDSMLVVGDEGLVKVHIHSNHPGKVLETCLQWGDLSDIKINNMLEEAHEHLQNWEEMAENGGEEEKRYSKKLGLVAVGVGDGIKKILESLGVDKVVEGGQTMNPSTEDILNACREVDAEKVIVLPNNSNIILAAEQAAELCAKEVEVVPTRSVMQAVTALIAYDPEGDIKEIAQAMSEEMAGVKWGEITYAVKDSAINGLKIKEGDIIGLEEGKVVLTAPDDRTALKELIARLMEEDSELITVFYGGKITEEEAQEIEEELMELYPDCDVEVHYGGQPHYSFLVAVE</sequence>
<dbReference type="OrthoDB" id="9760324at2"/>
<keyword evidence="3" id="KW-1185">Reference proteome</keyword>
<dbReference type="STRING" id="1123382.SAMN02745221_01376"/>
<dbReference type="PANTHER" id="PTHR33434:SF4">
    <property type="entry name" value="PHOSPHATASE PROTEIN"/>
    <property type="match status" value="1"/>
</dbReference>
<protein>
    <recommendedName>
        <fullName evidence="1">DhaL domain-containing protein</fullName>
    </recommendedName>
</protein>
<dbReference type="GO" id="GO:0004371">
    <property type="term" value="F:glycerone kinase activity"/>
    <property type="evidence" value="ECO:0007669"/>
    <property type="project" value="InterPro"/>
</dbReference>
<dbReference type="Pfam" id="PF21645">
    <property type="entry name" value="FakA-like_M"/>
    <property type="match status" value="1"/>
</dbReference>